<keyword evidence="3" id="KW-0378">Hydrolase</keyword>
<dbReference type="PANTHER" id="PTHR32114:SF2">
    <property type="entry name" value="ABC TRANSPORTER ABCH.3"/>
    <property type="match status" value="1"/>
</dbReference>
<dbReference type="SUPFAM" id="SSF52540">
    <property type="entry name" value="P-loop containing nucleoside triphosphate hydrolases"/>
    <property type="match status" value="1"/>
</dbReference>
<dbReference type="EMBL" id="FOFJ01000022">
    <property type="protein sequence ID" value="SEQ93481.1"/>
    <property type="molecule type" value="Genomic_DNA"/>
</dbReference>
<gene>
    <name evidence="3" type="ORF">SAMN04244573_02555</name>
</gene>
<dbReference type="InterPro" id="IPR027417">
    <property type="entry name" value="P-loop_NTPase"/>
</dbReference>
<dbReference type="Pfam" id="PF13476">
    <property type="entry name" value="AAA_23"/>
    <property type="match status" value="1"/>
</dbReference>
<keyword evidence="1" id="KW-0175">Coiled coil</keyword>
<dbReference type="Proteomes" id="UP000199267">
    <property type="component" value="Unassembled WGS sequence"/>
</dbReference>
<evidence type="ECO:0000256" key="1">
    <source>
        <dbReference type="SAM" id="Coils"/>
    </source>
</evidence>
<reference evidence="3 4" key="1">
    <citation type="submission" date="2016-10" db="EMBL/GenBank/DDBJ databases">
        <authorList>
            <person name="de Groot N.N."/>
        </authorList>
    </citation>
    <scope>NUCLEOTIDE SEQUENCE [LARGE SCALE GENOMIC DNA]</scope>
    <source>
        <strain evidence="3 4">DSM 378</strain>
    </source>
</reference>
<feature type="domain" description="Rad50/SbcC-type AAA" evidence="2">
    <location>
        <begin position="5"/>
        <end position="206"/>
    </location>
</feature>
<dbReference type="PANTHER" id="PTHR32114">
    <property type="entry name" value="ABC TRANSPORTER ABCH.3"/>
    <property type="match status" value="1"/>
</dbReference>
<keyword evidence="3" id="KW-0269">Exonuclease</keyword>
<dbReference type="GO" id="GO:0006302">
    <property type="term" value="P:double-strand break repair"/>
    <property type="evidence" value="ECO:0007669"/>
    <property type="project" value="InterPro"/>
</dbReference>
<name>A0A1H9K2K0_9GAMM</name>
<sequence length="1065" mass="118717">MKIKKVEIQGFRAYKLKEDGIFDFTLDGDTPSNFVAIYAPNGFGKSSFYDAVEWALTNSLERYTGEHNKKNNQIAARGTKQDQIPLKILRNKDVPEEVSTRVEVVTTRGVFPRELPKLRSNSTDLSFGVAKNKKGKEVRIFSKIILSQDAIDRFLREAKPQERYELFMHYFGDEAEALRQKVTAILNENRLTLDSLRKQRTDVKKQLKFPVDSAIFDNFNSLAADLNKDGESVSLISANFDDKTEHQLLASIIERKHALTSFLAAERQRESALLEQSSRLEELQLNLDVIVEQNPRLAKLAKGVKDSQHYQFLSAAHSKHLADWQTCTGELAELETIEKLIPAFLSDESECKRAASEQAALEKQKTGVAVELKSAQTNAKLHSDALSAADQRALALRSMLTGSSAVYAEIAVHQAGLVAQRSDLQSKIATIQVDKADHERISGELAKLSAMTLNVETLMAQDTGHPALPAHRLSEVYSAHQELDLLQRHDVAIRSTQVALTRQKEAVERIVSQGLTYLAEWPSDRCPLCRAVHSSPGALTSTIKENDLLTETARQNAVQLEQIAFRVTVLKGVIESAVAEARDRHGKKVIETRTQLDQLTSRISTAERESDSLAASINATEETIQALQLRVWSLNSEELYAQAGAEFDKLSSTRTSQVAQLEAANNTVASLQAQVQKIDARLEVLRFLVESITSKDQYKKVVVFALEKAVRDFKGLPTHCSQKCDQLARSISEIAGQLEGLSAECHKLHQEMLAEGNWIDFQLLASQRDSASKLVSNATFVVESFLANLGRLLGKDIDANPELMRSEIASAMQTSAEQSAYLLAKIDKFELLTEQLKAFKPYLGSLVLRESLSDIERKISEHQLVDKKLSEEREIIFAELRERIGAFFFTDLINAIYSKIDPHPSFKKVEFIPDFDGSNQPGLNIVLRDDAGGLISPMLYFSAAQLNILSLSVFLANALHARDEKGNPLDVILIDDPIQSMDSINVLATIDLLRNVSLRFDKQIIISTHDENFFDLLKLKIPTEVFGSKFLQLESFGVVSQEQDAHDFVAGLPKVASHSNPDRQG</sequence>
<feature type="coiled-coil region" evidence="1">
    <location>
        <begin position="589"/>
        <end position="637"/>
    </location>
</feature>
<dbReference type="InterPro" id="IPR038729">
    <property type="entry name" value="Rad50/SbcC_AAA"/>
</dbReference>
<keyword evidence="3" id="KW-0540">Nuclease</keyword>
<evidence type="ECO:0000313" key="4">
    <source>
        <dbReference type="Proteomes" id="UP000199267"/>
    </source>
</evidence>
<evidence type="ECO:0000313" key="3">
    <source>
        <dbReference type="EMBL" id="SEQ93481.1"/>
    </source>
</evidence>
<protein>
    <submittedName>
        <fullName evidence="3">Exonuclease SbcC</fullName>
    </submittedName>
</protein>
<organism evidence="3 4">
    <name type="scientific">Azotobacter beijerinckii</name>
    <dbReference type="NCBI Taxonomy" id="170623"/>
    <lineage>
        <taxon>Bacteria</taxon>
        <taxon>Pseudomonadati</taxon>
        <taxon>Pseudomonadota</taxon>
        <taxon>Gammaproteobacteria</taxon>
        <taxon>Pseudomonadales</taxon>
        <taxon>Pseudomonadaceae</taxon>
        <taxon>Azotobacter</taxon>
    </lineage>
</organism>
<accession>A0A1H9K2K0</accession>
<dbReference type="RefSeq" id="WP_090622500.1">
    <property type="nucleotide sequence ID" value="NZ_FOFJ01000022.1"/>
</dbReference>
<dbReference type="GO" id="GO:0004527">
    <property type="term" value="F:exonuclease activity"/>
    <property type="evidence" value="ECO:0007669"/>
    <property type="project" value="UniProtKB-KW"/>
</dbReference>
<dbReference type="AlphaFoldDB" id="A0A1H9K2K0"/>
<evidence type="ECO:0000259" key="2">
    <source>
        <dbReference type="Pfam" id="PF13476"/>
    </source>
</evidence>
<dbReference type="Gene3D" id="3.40.50.300">
    <property type="entry name" value="P-loop containing nucleotide triphosphate hydrolases"/>
    <property type="match status" value="2"/>
</dbReference>
<dbReference type="GO" id="GO:0016887">
    <property type="term" value="F:ATP hydrolysis activity"/>
    <property type="evidence" value="ECO:0007669"/>
    <property type="project" value="InterPro"/>
</dbReference>
<proteinExistence type="predicted"/>